<gene>
    <name evidence="1" type="ORF">SAMN05216582_10456</name>
</gene>
<name>A0A1M6SFY0_SELRU</name>
<dbReference type="Proteomes" id="UP000184263">
    <property type="component" value="Unassembled WGS sequence"/>
</dbReference>
<protein>
    <recommendedName>
        <fullName evidence="3">DUF2194 domain-containing protein</fullName>
    </recommendedName>
</protein>
<dbReference type="OrthoDB" id="9761886at2"/>
<proteinExistence type="predicted"/>
<evidence type="ECO:0000313" key="1">
    <source>
        <dbReference type="EMBL" id="SHK43633.1"/>
    </source>
</evidence>
<dbReference type="Pfam" id="PF09960">
    <property type="entry name" value="DUF2194"/>
    <property type="match status" value="1"/>
</dbReference>
<organism evidence="1 2">
    <name type="scientific">Selenomonas ruminantium</name>
    <dbReference type="NCBI Taxonomy" id="971"/>
    <lineage>
        <taxon>Bacteria</taxon>
        <taxon>Bacillati</taxon>
        <taxon>Bacillota</taxon>
        <taxon>Negativicutes</taxon>
        <taxon>Selenomonadales</taxon>
        <taxon>Selenomonadaceae</taxon>
        <taxon>Selenomonas</taxon>
    </lineage>
</organism>
<dbReference type="SUPFAM" id="SSF88713">
    <property type="entry name" value="Glycoside hydrolase/deacetylase"/>
    <property type="match status" value="1"/>
</dbReference>
<reference evidence="1 2" key="1">
    <citation type="submission" date="2016-11" db="EMBL/GenBank/DDBJ databases">
        <authorList>
            <person name="Jaros S."/>
            <person name="Januszkiewicz K."/>
            <person name="Wedrychowicz H."/>
        </authorList>
    </citation>
    <scope>NUCLEOTIDE SEQUENCE [LARGE SCALE GENOMIC DNA]</scope>
    <source>
        <strain evidence="1 2">HD4</strain>
    </source>
</reference>
<dbReference type="CDD" id="cd10924">
    <property type="entry name" value="CE4_COG4878"/>
    <property type="match status" value="1"/>
</dbReference>
<dbReference type="EMBL" id="FRBC01000004">
    <property type="protein sequence ID" value="SHK43633.1"/>
    <property type="molecule type" value="Genomic_DNA"/>
</dbReference>
<dbReference type="AlphaFoldDB" id="A0A1M6SFY0"/>
<dbReference type="InterPro" id="IPR018695">
    <property type="entry name" value="DUF2194"/>
</dbReference>
<dbReference type="Gene3D" id="3.20.20.370">
    <property type="entry name" value="Glycoside hydrolase/deacetylase"/>
    <property type="match status" value="1"/>
</dbReference>
<dbReference type="PROSITE" id="PS51257">
    <property type="entry name" value="PROKAR_LIPOPROTEIN"/>
    <property type="match status" value="1"/>
</dbReference>
<evidence type="ECO:0008006" key="3">
    <source>
        <dbReference type="Google" id="ProtNLM"/>
    </source>
</evidence>
<dbReference type="InterPro" id="IPR011330">
    <property type="entry name" value="Glyco_hydro/deAcase_b/a-brl"/>
</dbReference>
<accession>A0A1M6SFY0</accession>
<dbReference type="GO" id="GO:0005975">
    <property type="term" value="P:carbohydrate metabolic process"/>
    <property type="evidence" value="ECO:0007669"/>
    <property type="project" value="InterPro"/>
</dbReference>
<evidence type="ECO:0000313" key="2">
    <source>
        <dbReference type="Proteomes" id="UP000184263"/>
    </source>
</evidence>
<dbReference type="RefSeq" id="WP_073088360.1">
    <property type="nucleotide sequence ID" value="NZ_FRBC01000004.1"/>
</dbReference>
<sequence>MDKRGIVGIVALVILLGCFFQFSRMDGFLKLDYFKNLNFMPQQLFNGQAVQGDRERYLILYDPRSVTSVFAEHRLAWLLAQQKKESVSCSIYEETEVAQDYRGVLIAASRWDKVKALPQVAAYVRQGGTAAFMLHPEREGDEPLPALSQEMAGIRHLGQNKNVLGLRWNTDFLFGSKGFSFGENTYYHTDTVAVQLQEQAKVQLVALDESPLLWENTYGQGKCLVYNGDVRDDKTNIGLLTAMLAHCGEEGIYPVVGAKLFFIDDFPAPVPEGNFEKIYEELHVSTAEFFRHIWWPFMRECAANYDLKYTGLIIESYGNQVKGPFVPTKGRQARDNLIVYGRELLDMGGELGLHGYNHQSLAPAGYNQDELDYVPWESKEDMVESLQELRRYIKSAYPDYEFQSYVPPSDILSPEGHAAVKEAFPELKVYSSLFDGLYSERAYYQDFTRNEDGTYEIPRISSGYAPSRENMWENISVINYIGVFSHFVHPDELFYEESKDLTWAMMTERFQSFLNEINNRFGWLRPVTDSECAAYFADYLDMDYRVKREPDRMVLSCWNYRYPLRFILRTPKDIAGITGGRYQKIGDDAYLIETEDSTTVIKWKEPEN</sequence>